<dbReference type="AlphaFoldDB" id="A0A8X6U3P0"/>
<evidence type="ECO:0000313" key="2">
    <source>
        <dbReference type="Proteomes" id="UP000887013"/>
    </source>
</evidence>
<dbReference type="Proteomes" id="UP000887013">
    <property type="component" value="Unassembled WGS sequence"/>
</dbReference>
<protein>
    <submittedName>
        <fullName evidence="1">Uncharacterized protein</fullName>
    </submittedName>
</protein>
<reference evidence="1" key="1">
    <citation type="submission" date="2020-08" db="EMBL/GenBank/DDBJ databases">
        <title>Multicomponent nature underlies the extraordinary mechanical properties of spider dragline silk.</title>
        <authorList>
            <person name="Kono N."/>
            <person name="Nakamura H."/>
            <person name="Mori M."/>
            <person name="Yoshida Y."/>
            <person name="Ohtoshi R."/>
            <person name="Malay A.D."/>
            <person name="Moran D.A.P."/>
            <person name="Tomita M."/>
            <person name="Numata K."/>
            <person name="Arakawa K."/>
        </authorList>
    </citation>
    <scope>NUCLEOTIDE SEQUENCE</scope>
</reference>
<keyword evidence="2" id="KW-1185">Reference proteome</keyword>
<accession>A0A8X6U3P0</accession>
<comment type="caution">
    <text evidence="1">The sequence shown here is derived from an EMBL/GenBank/DDBJ whole genome shotgun (WGS) entry which is preliminary data.</text>
</comment>
<sequence>MVLTNLTIRPIPLESKKCALSKIRMNNLMRVVNLEQRVPTMVPIDPNHGTHDYLSIHLTRRDKDVCTVLSESLVEGMEIDIANKHQVPTDTFSDIYNYTRRT</sequence>
<proteinExistence type="predicted"/>
<dbReference type="EMBL" id="BMAW01024367">
    <property type="protein sequence ID" value="GFT87622.1"/>
    <property type="molecule type" value="Genomic_DNA"/>
</dbReference>
<evidence type="ECO:0000313" key="1">
    <source>
        <dbReference type="EMBL" id="GFT87622.1"/>
    </source>
</evidence>
<name>A0A8X6U3P0_NEPPI</name>
<gene>
    <name evidence="1" type="ORF">NPIL_342481</name>
</gene>
<organism evidence="1 2">
    <name type="scientific">Nephila pilipes</name>
    <name type="common">Giant wood spider</name>
    <name type="synonym">Nephila maculata</name>
    <dbReference type="NCBI Taxonomy" id="299642"/>
    <lineage>
        <taxon>Eukaryota</taxon>
        <taxon>Metazoa</taxon>
        <taxon>Ecdysozoa</taxon>
        <taxon>Arthropoda</taxon>
        <taxon>Chelicerata</taxon>
        <taxon>Arachnida</taxon>
        <taxon>Araneae</taxon>
        <taxon>Araneomorphae</taxon>
        <taxon>Entelegynae</taxon>
        <taxon>Araneoidea</taxon>
        <taxon>Nephilidae</taxon>
        <taxon>Nephila</taxon>
    </lineage>
</organism>